<sequence>MKSENKLTNENHGVCPNVIKLNIKPPIQNVLGQYNRFSNSSDSVLPKSQQSTRSFVLTPRAPDEPYATSSSFYRKKSIVTVNIPSLVAEPDSQNSTRSHREIQTETFDVSTQNSESSLKTYKKHHSLSGRKFSIAQPSIIKLQFPKRLKINDSKKKFRPPLSLRSIQKENAEILIEQKRSRKMLRDFVNVTLEEKRKLYEKNLRSNRSLSMNNDDFGMNSSQSKPSVFKPDAFLGPNNDKILNRILGKIKAQIVPLNHKHIKSIN</sequence>
<evidence type="ECO:0000313" key="2">
    <source>
        <dbReference type="Proteomes" id="UP001162131"/>
    </source>
</evidence>
<reference evidence="1" key="1">
    <citation type="submission" date="2021-09" db="EMBL/GenBank/DDBJ databases">
        <authorList>
            <consortium name="AG Swart"/>
            <person name="Singh M."/>
            <person name="Singh A."/>
            <person name="Seah K."/>
            <person name="Emmerich C."/>
        </authorList>
    </citation>
    <scope>NUCLEOTIDE SEQUENCE</scope>
    <source>
        <strain evidence="1">ATCC30299</strain>
    </source>
</reference>
<dbReference type="EMBL" id="CAJZBQ010000043">
    <property type="protein sequence ID" value="CAG9327309.1"/>
    <property type="molecule type" value="Genomic_DNA"/>
</dbReference>
<organism evidence="1 2">
    <name type="scientific">Blepharisma stoltei</name>
    <dbReference type="NCBI Taxonomy" id="1481888"/>
    <lineage>
        <taxon>Eukaryota</taxon>
        <taxon>Sar</taxon>
        <taxon>Alveolata</taxon>
        <taxon>Ciliophora</taxon>
        <taxon>Postciliodesmatophora</taxon>
        <taxon>Heterotrichea</taxon>
        <taxon>Heterotrichida</taxon>
        <taxon>Blepharismidae</taxon>
        <taxon>Blepharisma</taxon>
    </lineage>
</organism>
<comment type="caution">
    <text evidence="1">The sequence shown here is derived from an EMBL/GenBank/DDBJ whole genome shotgun (WGS) entry which is preliminary data.</text>
</comment>
<name>A0AAU9JNK9_9CILI</name>
<evidence type="ECO:0000313" key="1">
    <source>
        <dbReference type="EMBL" id="CAG9327309.1"/>
    </source>
</evidence>
<dbReference type="AlphaFoldDB" id="A0AAU9JNK9"/>
<protein>
    <submittedName>
        <fullName evidence="1">Uncharacterized protein</fullName>
    </submittedName>
</protein>
<accession>A0AAU9JNK9</accession>
<keyword evidence="2" id="KW-1185">Reference proteome</keyword>
<dbReference type="Proteomes" id="UP001162131">
    <property type="component" value="Unassembled WGS sequence"/>
</dbReference>
<gene>
    <name evidence="1" type="ORF">BSTOLATCC_MIC43348</name>
</gene>
<proteinExistence type="predicted"/>